<evidence type="ECO:0000313" key="1">
    <source>
        <dbReference type="EMBL" id="HGW92016.1"/>
    </source>
</evidence>
<organism evidence="1">
    <name type="scientific">candidate division WOR-3 bacterium</name>
    <dbReference type="NCBI Taxonomy" id="2052148"/>
    <lineage>
        <taxon>Bacteria</taxon>
        <taxon>Bacteria division WOR-3</taxon>
    </lineage>
</organism>
<dbReference type="EMBL" id="DTHG01000072">
    <property type="protein sequence ID" value="HGW92016.1"/>
    <property type="molecule type" value="Genomic_DNA"/>
</dbReference>
<sequence>MVAIIISLIMDYSVFRISDDTSYCEIYYSIQNKFFTYIKEDINYVASFSLKIDITNLSTGFKNTTIIPKAIITPYSSEPTSHTIDFIPLFLLSGYVFLIKITVIDSVSNRMDSTSMIIYSPQWKDFCISSVQITNRLISDRKTPFEKNGLNLLPFPERLFNIESPLLSYYCEVYGLPKDTINTMIGIFQKGNLIKLLKDENEFNSLKTRVIAGSVNILGLTDGKYTLVIQIKSKDKIVKSEKDFEIVKTKKTNFVKSLKPDEKEIALFIDYLLPQEELSIYKMMSDSEKIEYAEKFWARQDPNPSTFKNEAFDEFLKRVKYADDNFPEKLRKGRFSERGRICIKYGIPTEIVSRSYESGYTPYQIWQYQNLQNPVSFLFVDKSNIGVYELVFSTIKEEPMDKNFLRQWRKYISEEDVFSVIGLSDYIQK</sequence>
<proteinExistence type="predicted"/>
<accession>A0A7C4U7H2</accession>
<gene>
    <name evidence="1" type="ORF">ENV67_05685</name>
</gene>
<dbReference type="NCBIfam" id="TIGR04514">
    <property type="entry name" value="GWxTD_dom"/>
    <property type="match status" value="1"/>
</dbReference>
<reference evidence="1" key="1">
    <citation type="journal article" date="2020" name="mSystems">
        <title>Genome- and Community-Level Interaction Insights into Carbon Utilization and Element Cycling Functions of Hydrothermarchaeota in Hydrothermal Sediment.</title>
        <authorList>
            <person name="Zhou Z."/>
            <person name="Liu Y."/>
            <person name="Xu W."/>
            <person name="Pan J."/>
            <person name="Luo Z.H."/>
            <person name="Li M."/>
        </authorList>
    </citation>
    <scope>NUCLEOTIDE SEQUENCE [LARGE SCALE GENOMIC DNA]</scope>
    <source>
        <strain evidence="1">SpSt-780</strain>
    </source>
</reference>
<name>A0A7C4U7H2_UNCW3</name>
<comment type="caution">
    <text evidence="1">The sequence shown here is derived from an EMBL/GenBank/DDBJ whole genome shotgun (WGS) entry which is preliminary data.</text>
</comment>
<dbReference type="AlphaFoldDB" id="A0A7C4U7H2"/>
<protein>
    <submittedName>
        <fullName evidence="1">GWxTD domain-containing protein</fullName>
    </submittedName>
</protein>
<dbReference type="InterPro" id="IPR030959">
    <property type="entry name" value="GWxTD_dom"/>
</dbReference>